<reference evidence="3" key="1">
    <citation type="submission" date="2021-12" db="EMBL/GenBank/DDBJ databases">
        <title>Prjna785345.</title>
        <authorList>
            <person name="Rujirawat T."/>
            <person name="Krajaejun T."/>
        </authorList>
    </citation>
    <scope>NUCLEOTIDE SEQUENCE</scope>
    <source>
        <strain evidence="3">Pi057C3</strain>
    </source>
</reference>
<keyword evidence="2" id="KW-1133">Transmembrane helix</keyword>
<dbReference type="Proteomes" id="UP001209570">
    <property type="component" value="Unassembled WGS sequence"/>
</dbReference>
<feature type="compositionally biased region" description="Polar residues" evidence="1">
    <location>
        <begin position="122"/>
        <end position="138"/>
    </location>
</feature>
<dbReference type="AlphaFoldDB" id="A0AAD5LFN3"/>
<comment type="caution">
    <text evidence="3">The sequence shown here is derived from an EMBL/GenBank/DDBJ whole genome shotgun (WGS) entry which is preliminary data.</text>
</comment>
<keyword evidence="2" id="KW-0812">Transmembrane</keyword>
<organism evidence="3 4">
    <name type="scientific">Pythium insidiosum</name>
    <name type="common">Pythiosis disease agent</name>
    <dbReference type="NCBI Taxonomy" id="114742"/>
    <lineage>
        <taxon>Eukaryota</taxon>
        <taxon>Sar</taxon>
        <taxon>Stramenopiles</taxon>
        <taxon>Oomycota</taxon>
        <taxon>Peronosporomycetes</taxon>
        <taxon>Pythiales</taxon>
        <taxon>Pythiaceae</taxon>
        <taxon>Pythium</taxon>
    </lineage>
</organism>
<feature type="transmembrane region" description="Helical" evidence="2">
    <location>
        <begin position="170"/>
        <end position="195"/>
    </location>
</feature>
<evidence type="ECO:0000256" key="1">
    <source>
        <dbReference type="SAM" id="MobiDB-lite"/>
    </source>
</evidence>
<gene>
    <name evidence="3" type="ORF">P43SY_001787</name>
</gene>
<evidence type="ECO:0000313" key="3">
    <source>
        <dbReference type="EMBL" id="KAJ0396840.1"/>
    </source>
</evidence>
<sequence>MDWSATLSLTTSRARQHKANYGSFARTSSSSSIRIPQSIPENQCVLQFASPRCRISADTRFAELPERAVDAQSHGGGGRGGTMTLTATKTTTAPEQRTFKMLLTRPTVTTALLSDANNRIEPLSSSASGRAGTVSSYWVQERERRRQRRNGSPTKGSPTSSDRDDAPSSVWRTVFIMCSVPLALVLIFVLVVLVLGDGRDAASALSMPNLFRRAPTTALLRSVQSPSPGHHLS</sequence>
<feature type="region of interest" description="Disordered" evidence="1">
    <location>
        <begin position="69"/>
        <end position="96"/>
    </location>
</feature>
<evidence type="ECO:0000313" key="4">
    <source>
        <dbReference type="Proteomes" id="UP001209570"/>
    </source>
</evidence>
<feature type="compositionally biased region" description="Polar residues" evidence="1">
    <location>
        <begin position="150"/>
        <end position="160"/>
    </location>
</feature>
<protein>
    <submittedName>
        <fullName evidence="3">Uncharacterized protein</fullName>
    </submittedName>
</protein>
<keyword evidence="4" id="KW-1185">Reference proteome</keyword>
<feature type="region of interest" description="Disordered" evidence="1">
    <location>
        <begin position="122"/>
        <end position="166"/>
    </location>
</feature>
<dbReference type="EMBL" id="JAKCXM010000277">
    <property type="protein sequence ID" value="KAJ0396840.1"/>
    <property type="molecule type" value="Genomic_DNA"/>
</dbReference>
<proteinExistence type="predicted"/>
<keyword evidence="2" id="KW-0472">Membrane</keyword>
<name>A0AAD5LFN3_PYTIN</name>
<evidence type="ECO:0000256" key="2">
    <source>
        <dbReference type="SAM" id="Phobius"/>
    </source>
</evidence>
<feature type="compositionally biased region" description="Low complexity" evidence="1">
    <location>
        <begin position="82"/>
        <end position="92"/>
    </location>
</feature>
<accession>A0AAD5LFN3</accession>